<organism evidence="6 7">
    <name type="scientific">Streptococcus pantholopis</name>
    <dbReference type="NCBI Taxonomy" id="1811193"/>
    <lineage>
        <taxon>Bacteria</taxon>
        <taxon>Bacillati</taxon>
        <taxon>Bacillota</taxon>
        <taxon>Bacilli</taxon>
        <taxon>Lactobacillales</taxon>
        <taxon>Streptococcaceae</taxon>
        <taxon>Streptococcus</taxon>
    </lineage>
</organism>
<evidence type="ECO:0000313" key="6">
    <source>
        <dbReference type="EMBL" id="AND79894.1"/>
    </source>
</evidence>
<dbReference type="PANTHER" id="PTHR30146">
    <property type="entry name" value="LACI-RELATED TRANSCRIPTIONAL REPRESSOR"/>
    <property type="match status" value="1"/>
</dbReference>
<dbReference type="SUPFAM" id="SSF47413">
    <property type="entry name" value="lambda repressor-like DNA-binding domains"/>
    <property type="match status" value="1"/>
</dbReference>
<dbReference type="CDD" id="cd06291">
    <property type="entry name" value="PBP1_Qymf-like"/>
    <property type="match status" value="1"/>
</dbReference>
<dbReference type="RefSeq" id="WP_067063860.1">
    <property type="nucleotide sequence ID" value="NZ_CP014699.1"/>
</dbReference>
<proteinExistence type="predicted"/>
<evidence type="ECO:0000256" key="3">
    <source>
        <dbReference type="ARBA" id="ARBA00023125"/>
    </source>
</evidence>
<protein>
    <submittedName>
        <fullName evidence="6">LacI family transcriptional regulator</fullName>
    </submittedName>
</protein>
<gene>
    <name evidence="6" type="ORF">A0O21_07690</name>
</gene>
<dbReference type="AlphaFoldDB" id="A0A172Q8U7"/>
<dbReference type="Pfam" id="PF00356">
    <property type="entry name" value="LacI"/>
    <property type="match status" value="1"/>
</dbReference>
<dbReference type="SUPFAM" id="SSF53822">
    <property type="entry name" value="Periplasmic binding protein-like I"/>
    <property type="match status" value="1"/>
</dbReference>
<dbReference type="GO" id="GO:0000976">
    <property type="term" value="F:transcription cis-regulatory region binding"/>
    <property type="evidence" value="ECO:0007669"/>
    <property type="project" value="TreeGrafter"/>
</dbReference>
<reference evidence="6 7" key="1">
    <citation type="journal article" date="2016" name="Int. J. Syst. Evol. Microbiol.">
        <title>Streptococcuspantholopis sp. nov., isolated from faeces of the Tibetan antelope (Pantholops hodgsonii).</title>
        <authorList>
            <person name="Bai X."/>
            <person name="Xiong Y."/>
            <person name="Lu S."/>
            <person name="Jin D."/>
            <person name="Lai X."/>
            <person name="Yang J."/>
            <person name="Niu L."/>
            <person name="Hu S."/>
            <person name="Meng X."/>
            <person name="Pu J."/>
            <person name="Ye C."/>
            <person name="Xu J."/>
        </authorList>
    </citation>
    <scope>NUCLEOTIDE SEQUENCE [LARGE SCALE GENOMIC DNA]</scope>
    <source>
        <strain evidence="6 7">TA 26</strain>
    </source>
</reference>
<dbReference type="OrthoDB" id="9796186at2"/>
<dbReference type="SMART" id="SM00354">
    <property type="entry name" value="HTH_LACI"/>
    <property type="match status" value="1"/>
</dbReference>
<dbReference type="PANTHER" id="PTHR30146:SF95">
    <property type="entry name" value="RIBOSE OPERON REPRESSOR"/>
    <property type="match status" value="1"/>
</dbReference>
<dbReference type="InterPro" id="IPR010982">
    <property type="entry name" value="Lambda_DNA-bd_dom_sf"/>
</dbReference>
<dbReference type="KEGG" id="spat:A0O21_07690"/>
<dbReference type="Gene3D" id="3.40.50.2300">
    <property type="match status" value="2"/>
</dbReference>
<reference evidence="7" key="2">
    <citation type="submission" date="2016-03" db="EMBL/GenBank/DDBJ databases">
        <title>Streptococcus antelopensis sp. nov., isolated from the feces of the Tibetan antelope (Pantholops hodgsonii) in Hoh Xil National Nature Reserve, Qinghai, China.</title>
        <authorList>
            <person name="Bai X."/>
        </authorList>
    </citation>
    <scope>NUCLEOTIDE SEQUENCE [LARGE SCALE GENOMIC DNA]</scope>
    <source>
        <strain evidence="7">TA 26</strain>
    </source>
</reference>
<evidence type="ECO:0000256" key="2">
    <source>
        <dbReference type="ARBA" id="ARBA00023015"/>
    </source>
</evidence>
<dbReference type="CDD" id="cd01392">
    <property type="entry name" value="HTH_LacI"/>
    <property type="match status" value="1"/>
</dbReference>
<dbReference type="EMBL" id="CP014699">
    <property type="protein sequence ID" value="AND79894.1"/>
    <property type="molecule type" value="Genomic_DNA"/>
</dbReference>
<dbReference type="InterPro" id="IPR028082">
    <property type="entry name" value="Peripla_BP_I"/>
</dbReference>
<dbReference type="InterPro" id="IPR000843">
    <property type="entry name" value="HTH_LacI"/>
</dbReference>
<dbReference type="Gene3D" id="1.10.260.40">
    <property type="entry name" value="lambda repressor-like DNA-binding domains"/>
    <property type="match status" value="1"/>
</dbReference>
<dbReference type="PRINTS" id="PR00036">
    <property type="entry name" value="HTHLACI"/>
</dbReference>
<keyword evidence="2" id="KW-0805">Transcription regulation</keyword>
<keyword evidence="3" id="KW-0238">DNA-binding</keyword>
<dbReference type="InterPro" id="IPR001761">
    <property type="entry name" value="Peripla_BP/Lac1_sug-bd_dom"/>
</dbReference>
<sequence length="336" mass="37807">MAKYSIKDIAELSGVSVATVSRVINNNGRFSDETRQKVLKVIEETGYRMNYSAKSLRMNRSYTIGIIIPDITNYFFSKITELIEQELFALGYSTIICNTARSAEKEASYLKMLDSKGVDGLIIISGSEKFSFHSSSGKHIPYVCIDRQPDKLSETIFIASDHFDGAYQATGYLLAHGCQHPLLLTHQRKSSSKTNRLKGFKEALAEHHIAFRADQHQLFFDPHRSDSQEAVLRFLDAHPDIDGIFALNDFLALEFLSLLSRHKRSLKNIQLIGFDDIPAAAYASPSLSSIRQNIEQLAHLSVEKLLYLFDHSNTLGKTYTLPVELVVRDSVELNTP</sequence>
<dbReference type="GO" id="GO:0003700">
    <property type="term" value="F:DNA-binding transcription factor activity"/>
    <property type="evidence" value="ECO:0007669"/>
    <property type="project" value="TreeGrafter"/>
</dbReference>
<evidence type="ECO:0000256" key="4">
    <source>
        <dbReference type="ARBA" id="ARBA00023163"/>
    </source>
</evidence>
<evidence type="ECO:0000313" key="7">
    <source>
        <dbReference type="Proteomes" id="UP000077317"/>
    </source>
</evidence>
<dbReference type="PROSITE" id="PS00356">
    <property type="entry name" value="HTH_LACI_1"/>
    <property type="match status" value="1"/>
</dbReference>
<evidence type="ECO:0000256" key="1">
    <source>
        <dbReference type="ARBA" id="ARBA00022491"/>
    </source>
</evidence>
<dbReference type="PROSITE" id="PS50932">
    <property type="entry name" value="HTH_LACI_2"/>
    <property type="match status" value="1"/>
</dbReference>
<name>A0A172Q8U7_9STRE</name>
<dbReference type="Proteomes" id="UP000077317">
    <property type="component" value="Chromosome"/>
</dbReference>
<feature type="domain" description="HTH lacI-type" evidence="5">
    <location>
        <begin position="4"/>
        <end position="58"/>
    </location>
</feature>
<evidence type="ECO:0000259" key="5">
    <source>
        <dbReference type="PROSITE" id="PS50932"/>
    </source>
</evidence>
<keyword evidence="4" id="KW-0804">Transcription</keyword>
<keyword evidence="7" id="KW-1185">Reference proteome</keyword>
<dbReference type="STRING" id="1811193.A0O21_07690"/>
<accession>A0A172Q8U7</accession>
<keyword evidence="1" id="KW-0678">Repressor</keyword>
<dbReference type="Pfam" id="PF00532">
    <property type="entry name" value="Peripla_BP_1"/>
    <property type="match status" value="1"/>
</dbReference>